<keyword evidence="3" id="KW-1185">Reference proteome</keyword>
<comment type="caution">
    <text evidence="2">The sequence shown here is derived from an EMBL/GenBank/DDBJ whole genome shotgun (WGS) entry which is preliminary data.</text>
</comment>
<evidence type="ECO:0000313" key="2">
    <source>
        <dbReference type="EMBL" id="TCO12025.1"/>
    </source>
</evidence>
<gene>
    <name evidence="2" type="ORF">EV666_11063</name>
</gene>
<dbReference type="EMBL" id="SLWL01000010">
    <property type="protein sequence ID" value="TCO12025.1"/>
    <property type="molecule type" value="Genomic_DNA"/>
</dbReference>
<dbReference type="Proteomes" id="UP000294881">
    <property type="component" value="Unassembled WGS sequence"/>
</dbReference>
<organism evidence="2 3">
    <name type="scientific">Camelimonas lactis</name>
    <dbReference type="NCBI Taxonomy" id="659006"/>
    <lineage>
        <taxon>Bacteria</taxon>
        <taxon>Pseudomonadati</taxon>
        <taxon>Pseudomonadota</taxon>
        <taxon>Alphaproteobacteria</taxon>
        <taxon>Hyphomicrobiales</taxon>
        <taxon>Chelatococcaceae</taxon>
        <taxon>Camelimonas</taxon>
    </lineage>
</organism>
<proteinExistence type="predicted"/>
<sequence>MSVSFPSSGAAIASPGAGPAAFIIEVGGAAAGIVAADGVRFRFHAAGPRFQPLDGQIFRTPGDAERAARRVINSRQPVRGHAAPAREARR</sequence>
<evidence type="ECO:0000313" key="3">
    <source>
        <dbReference type="Proteomes" id="UP000294881"/>
    </source>
</evidence>
<evidence type="ECO:0000256" key="1">
    <source>
        <dbReference type="SAM" id="MobiDB-lite"/>
    </source>
</evidence>
<dbReference type="AlphaFoldDB" id="A0A4R2GQE3"/>
<accession>A0A4R2GQE3</accession>
<feature type="region of interest" description="Disordered" evidence="1">
    <location>
        <begin position="65"/>
        <end position="90"/>
    </location>
</feature>
<name>A0A4R2GQE3_9HYPH</name>
<dbReference type="RefSeq" id="WP_245514381.1">
    <property type="nucleotide sequence ID" value="NZ_JBHUNN010000002.1"/>
</dbReference>
<protein>
    <submittedName>
        <fullName evidence="2">Uncharacterized protein</fullName>
    </submittedName>
</protein>
<reference evidence="2 3" key="1">
    <citation type="submission" date="2019-03" db="EMBL/GenBank/DDBJ databases">
        <title>Genomic Encyclopedia of Type Strains, Phase IV (KMG-IV): sequencing the most valuable type-strain genomes for metagenomic binning, comparative biology and taxonomic classification.</title>
        <authorList>
            <person name="Goeker M."/>
        </authorList>
    </citation>
    <scope>NUCLEOTIDE SEQUENCE [LARGE SCALE GENOMIC DNA]</scope>
    <source>
        <strain evidence="2 3">DSM 22958</strain>
    </source>
</reference>